<keyword evidence="2" id="KW-1133">Transmembrane helix</keyword>
<evidence type="ECO:0000256" key="2">
    <source>
        <dbReference type="SAM" id="Phobius"/>
    </source>
</evidence>
<feature type="transmembrane region" description="Helical" evidence="2">
    <location>
        <begin position="280"/>
        <end position="296"/>
    </location>
</feature>
<name>A0A3R7NPH8_PENVA</name>
<proteinExistence type="predicted"/>
<dbReference type="OrthoDB" id="6346354at2759"/>
<keyword evidence="2" id="KW-0472">Membrane</keyword>
<dbReference type="AlphaFoldDB" id="A0A3R7NPH8"/>
<feature type="transmembrane region" description="Helical" evidence="2">
    <location>
        <begin position="251"/>
        <end position="268"/>
    </location>
</feature>
<feature type="region of interest" description="Disordered" evidence="1">
    <location>
        <begin position="88"/>
        <end position="121"/>
    </location>
</feature>
<feature type="transmembrane region" description="Helical" evidence="2">
    <location>
        <begin position="379"/>
        <end position="399"/>
    </location>
</feature>
<keyword evidence="4" id="KW-1185">Reference proteome</keyword>
<evidence type="ECO:0000313" key="4">
    <source>
        <dbReference type="Proteomes" id="UP000283509"/>
    </source>
</evidence>
<keyword evidence="2" id="KW-0812">Transmembrane</keyword>
<protein>
    <submittedName>
        <fullName evidence="3">Uncharacterized protein</fullName>
    </submittedName>
</protein>
<evidence type="ECO:0000256" key="1">
    <source>
        <dbReference type="SAM" id="MobiDB-lite"/>
    </source>
</evidence>
<evidence type="ECO:0000313" key="3">
    <source>
        <dbReference type="EMBL" id="ROT63278.1"/>
    </source>
</evidence>
<reference evidence="3 4" key="2">
    <citation type="submission" date="2019-01" db="EMBL/GenBank/DDBJ databases">
        <title>The decoding of complex shrimp genome reveals the adaptation for benthos swimmer, frequently molting mechanism and breeding impact on genome.</title>
        <authorList>
            <person name="Sun Y."/>
            <person name="Gao Y."/>
            <person name="Yu Y."/>
        </authorList>
    </citation>
    <scope>NUCLEOTIDE SEQUENCE [LARGE SCALE GENOMIC DNA]</scope>
    <source>
        <tissue evidence="3">Muscle</tissue>
    </source>
</reference>
<feature type="transmembrane region" description="Helical" evidence="2">
    <location>
        <begin position="411"/>
        <end position="430"/>
    </location>
</feature>
<organism evidence="3 4">
    <name type="scientific">Penaeus vannamei</name>
    <name type="common">Whiteleg shrimp</name>
    <name type="synonym">Litopenaeus vannamei</name>
    <dbReference type="NCBI Taxonomy" id="6689"/>
    <lineage>
        <taxon>Eukaryota</taxon>
        <taxon>Metazoa</taxon>
        <taxon>Ecdysozoa</taxon>
        <taxon>Arthropoda</taxon>
        <taxon>Crustacea</taxon>
        <taxon>Multicrustacea</taxon>
        <taxon>Malacostraca</taxon>
        <taxon>Eumalacostraca</taxon>
        <taxon>Eucarida</taxon>
        <taxon>Decapoda</taxon>
        <taxon>Dendrobranchiata</taxon>
        <taxon>Penaeoidea</taxon>
        <taxon>Penaeidae</taxon>
        <taxon>Penaeus</taxon>
    </lineage>
</organism>
<dbReference type="EMBL" id="QCYY01003456">
    <property type="protein sequence ID" value="ROT63278.1"/>
    <property type="molecule type" value="Genomic_DNA"/>
</dbReference>
<reference evidence="3 4" key="1">
    <citation type="submission" date="2018-04" db="EMBL/GenBank/DDBJ databases">
        <authorList>
            <person name="Zhang X."/>
            <person name="Yuan J."/>
            <person name="Li F."/>
            <person name="Xiang J."/>
        </authorList>
    </citation>
    <scope>NUCLEOTIDE SEQUENCE [LARGE SCALE GENOMIC DNA]</scope>
    <source>
        <tissue evidence="3">Muscle</tissue>
    </source>
</reference>
<gene>
    <name evidence="3" type="ORF">C7M84_018835</name>
</gene>
<accession>A0A3R7NPH8</accession>
<feature type="transmembrane region" description="Helical" evidence="2">
    <location>
        <begin position="308"/>
        <end position="332"/>
    </location>
</feature>
<comment type="caution">
    <text evidence="3">The sequence shown here is derived from an EMBL/GenBank/DDBJ whole genome shotgun (WGS) entry which is preliminary data.</text>
</comment>
<dbReference type="Proteomes" id="UP000283509">
    <property type="component" value="Unassembled WGS sequence"/>
</dbReference>
<sequence>MEELTRECEPLSPRVPGSHADDATLLVSLLNRRVRLRLCRRAWRSFVAGCEKNQVAKKRKALRAKYALCNGTSSSSVQLPEITEQHTYSSCVPPHSGPAAPPVSTTDDGTPAPDAAETGSNLAPLKVTPTKFLPNTKTIKLSFDGQEEIYAGEPKLYKFVARNIQSLYAEEKRLSYHIIVDASQALVHVSRSGVCAEELPDRIVKKDPLTLCSDTHYIVNFVKGLGYQTIGVTKRAKDEVQRFTDGDLNKLVWLLVWPAVVLMIFSSLDYKDRYTEGEVYIAIVSPVLGVIVWLVTQRGLDDPWRNTLILIPLRMCFTVSRTIVVCAIGTTWLRIAVFAYVSAKIVGLISIAAHITYAKVRKNIELYSDAMEKYTYNSMYEPVVQVAESVVYCCWAIWWHTYYLAPDYIKTGILLMVIISQVAGLTWLWFMRAFLKEPLQDPVQVLQIVKDREFSRT</sequence>
<feature type="transmembrane region" description="Helical" evidence="2">
    <location>
        <begin position="338"/>
        <end position="358"/>
    </location>
</feature>